<organism evidence="1 2">
    <name type="scientific">Populus alba x Populus x berolinensis</name>
    <dbReference type="NCBI Taxonomy" id="444605"/>
    <lineage>
        <taxon>Eukaryota</taxon>
        <taxon>Viridiplantae</taxon>
        <taxon>Streptophyta</taxon>
        <taxon>Embryophyta</taxon>
        <taxon>Tracheophyta</taxon>
        <taxon>Spermatophyta</taxon>
        <taxon>Magnoliopsida</taxon>
        <taxon>eudicotyledons</taxon>
        <taxon>Gunneridae</taxon>
        <taxon>Pentapetalae</taxon>
        <taxon>rosids</taxon>
        <taxon>fabids</taxon>
        <taxon>Malpighiales</taxon>
        <taxon>Salicaceae</taxon>
        <taxon>Saliceae</taxon>
        <taxon>Populus</taxon>
    </lineage>
</organism>
<proteinExistence type="predicted"/>
<dbReference type="EMBL" id="JAQIZT010000019">
    <property type="protein sequence ID" value="KAJ6951657.1"/>
    <property type="molecule type" value="Genomic_DNA"/>
</dbReference>
<name>A0AAD6PNL2_9ROSI</name>
<accession>A0AAD6PNL2</accession>
<evidence type="ECO:0000313" key="1">
    <source>
        <dbReference type="EMBL" id="KAJ6951657.1"/>
    </source>
</evidence>
<evidence type="ECO:0000313" key="2">
    <source>
        <dbReference type="Proteomes" id="UP001164929"/>
    </source>
</evidence>
<comment type="caution">
    <text evidence="1">The sequence shown here is derived from an EMBL/GenBank/DDBJ whole genome shotgun (WGS) entry which is preliminary data.</text>
</comment>
<reference evidence="1" key="1">
    <citation type="journal article" date="2023" name="Mol. Ecol. Resour.">
        <title>Chromosome-level genome assembly of a triploid poplar Populus alba 'Berolinensis'.</title>
        <authorList>
            <person name="Chen S."/>
            <person name="Yu Y."/>
            <person name="Wang X."/>
            <person name="Wang S."/>
            <person name="Zhang T."/>
            <person name="Zhou Y."/>
            <person name="He R."/>
            <person name="Meng N."/>
            <person name="Wang Y."/>
            <person name="Liu W."/>
            <person name="Liu Z."/>
            <person name="Liu J."/>
            <person name="Guo Q."/>
            <person name="Huang H."/>
            <person name="Sederoff R.R."/>
            <person name="Wang G."/>
            <person name="Qu G."/>
            <person name="Chen S."/>
        </authorList>
    </citation>
    <scope>NUCLEOTIDE SEQUENCE</scope>
    <source>
        <strain evidence="1">SC-2020</strain>
    </source>
</reference>
<dbReference type="Proteomes" id="UP001164929">
    <property type="component" value="Chromosome 19"/>
</dbReference>
<gene>
    <name evidence="1" type="ORF">NC653_040949</name>
</gene>
<keyword evidence="2" id="KW-1185">Reference proteome</keyword>
<sequence length="58" mass="6935">MFLNIYAFSLVAITHVTIHDHTIHVLDILLQFLPQLISFNSIQLDSCWHCYIQHFLFY</sequence>
<protein>
    <submittedName>
        <fullName evidence="1">Uncharacterized protein</fullName>
    </submittedName>
</protein>
<dbReference type="AlphaFoldDB" id="A0AAD6PNL2"/>